<dbReference type="PROSITE" id="PS00194">
    <property type="entry name" value="THIOREDOXIN_1"/>
    <property type="match status" value="1"/>
</dbReference>
<evidence type="ECO:0000259" key="2">
    <source>
        <dbReference type="PROSITE" id="PS51352"/>
    </source>
</evidence>
<proteinExistence type="predicted"/>
<name>A0A4S2JQV1_9HYME</name>
<comment type="caution">
    <text evidence="3">The sequence shown here is derived from an EMBL/GenBank/DDBJ whole genome shotgun (WGS) entry which is preliminary data.</text>
</comment>
<dbReference type="Pfam" id="PF00085">
    <property type="entry name" value="Thioredoxin"/>
    <property type="match status" value="1"/>
</dbReference>
<dbReference type="CDD" id="cd02947">
    <property type="entry name" value="TRX_family"/>
    <property type="match status" value="1"/>
</dbReference>
<reference evidence="3 4" key="1">
    <citation type="journal article" date="2019" name="Philos. Trans. R. Soc. Lond., B, Biol. Sci.">
        <title>Ant behaviour and brain gene expression of defending hosts depend on the ecological success of the intruding social parasite.</title>
        <authorList>
            <person name="Kaur R."/>
            <person name="Stoldt M."/>
            <person name="Jongepier E."/>
            <person name="Feldmeyer B."/>
            <person name="Menzel F."/>
            <person name="Bornberg-Bauer E."/>
            <person name="Foitzik S."/>
        </authorList>
    </citation>
    <scope>NUCLEOTIDE SEQUENCE [LARGE SCALE GENOMIC DNA]</scope>
    <source>
        <tissue evidence="3">Whole body</tissue>
    </source>
</reference>
<dbReference type="Proteomes" id="UP000310200">
    <property type="component" value="Unassembled WGS sequence"/>
</dbReference>
<dbReference type="InterPro" id="IPR013766">
    <property type="entry name" value="Thioredoxin_domain"/>
</dbReference>
<dbReference type="Gene3D" id="3.40.30.10">
    <property type="entry name" value="Glutaredoxin"/>
    <property type="match status" value="1"/>
</dbReference>
<dbReference type="PANTHER" id="PTHR46115">
    <property type="entry name" value="THIOREDOXIN-LIKE PROTEIN 1"/>
    <property type="match status" value="1"/>
</dbReference>
<evidence type="ECO:0000313" key="4">
    <source>
        <dbReference type="Proteomes" id="UP000310200"/>
    </source>
</evidence>
<dbReference type="AlphaFoldDB" id="A0A4S2JQV1"/>
<protein>
    <submittedName>
        <fullName evidence="3">Thioredoxin</fullName>
    </submittedName>
</protein>
<dbReference type="STRING" id="300112.A0A4S2JQV1"/>
<dbReference type="InterPro" id="IPR017937">
    <property type="entry name" value="Thioredoxin_CS"/>
</dbReference>
<dbReference type="InterPro" id="IPR036249">
    <property type="entry name" value="Thioredoxin-like_sf"/>
</dbReference>
<accession>A0A4S2JQV1</accession>
<dbReference type="PROSITE" id="PS51352">
    <property type="entry name" value="THIOREDOXIN_2"/>
    <property type="match status" value="1"/>
</dbReference>
<feature type="non-terminal residue" evidence="3">
    <location>
        <position position="1"/>
    </location>
</feature>
<dbReference type="EMBL" id="QBLH01003376">
    <property type="protein sequence ID" value="TGZ38585.1"/>
    <property type="molecule type" value="Genomic_DNA"/>
</dbReference>
<evidence type="ECO:0000256" key="1">
    <source>
        <dbReference type="ARBA" id="ARBA00023157"/>
    </source>
</evidence>
<evidence type="ECO:0000313" key="3">
    <source>
        <dbReference type="EMBL" id="TGZ38585.1"/>
    </source>
</evidence>
<keyword evidence="1" id="KW-1015">Disulfide bond</keyword>
<feature type="domain" description="Thioredoxin" evidence="2">
    <location>
        <begin position="31"/>
        <end position="139"/>
    </location>
</feature>
<sequence>RVNATDADATSRCRVTVDTVVHGQQRSRYSLKESLPLIVFSTMGNEGEVTLIQNSDDLKNKLKDAGNNLVIIDFFAVWCGPCKMIGPLIEELSKEMQDVVFLKVDVDECEDIAAEYEISSMPTFVFIKEVGDLFRCEFR</sequence>
<gene>
    <name evidence="3" type="ORF">DBV15_11709</name>
</gene>
<dbReference type="SUPFAM" id="SSF52833">
    <property type="entry name" value="Thioredoxin-like"/>
    <property type="match status" value="1"/>
</dbReference>
<organism evidence="3 4">
    <name type="scientific">Temnothorax longispinosus</name>
    <dbReference type="NCBI Taxonomy" id="300112"/>
    <lineage>
        <taxon>Eukaryota</taxon>
        <taxon>Metazoa</taxon>
        <taxon>Ecdysozoa</taxon>
        <taxon>Arthropoda</taxon>
        <taxon>Hexapoda</taxon>
        <taxon>Insecta</taxon>
        <taxon>Pterygota</taxon>
        <taxon>Neoptera</taxon>
        <taxon>Endopterygota</taxon>
        <taxon>Hymenoptera</taxon>
        <taxon>Apocrita</taxon>
        <taxon>Aculeata</taxon>
        <taxon>Formicoidea</taxon>
        <taxon>Formicidae</taxon>
        <taxon>Myrmicinae</taxon>
        <taxon>Temnothorax</taxon>
    </lineage>
</organism>
<dbReference type="PRINTS" id="PR00421">
    <property type="entry name" value="THIOREDOXIN"/>
</dbReference>
<keyword evidence="4" id="KW-1185">Reference proteome</keyword>